<keyword evidence="1" id="KW-0472">Membrane</keyword>
<proteinExistence type="predicted"/>
<feature type="transmembrane region" description="Helical" evidence="1">
    <location>
        <begin position="12"/>
        <end position="32"/>
    </location>
</feature>
<reference evidence="2 3" key="1">
    <citation type="journal article" date="2018" name="Science">
        <title>The opium poppy genome and morphinan production.</title>
        <authorList>
            <person name="Guo L."/>
            <person name="Winzer T."/>
            <person name="Yang X."/>
            <person name="Li Y."/>
            <person name="Ning Z."/>
            <person name="He Z."/>
            <person name="Teodor R."/>
            <person name="Lu Y."/>
            <person name="Bowser T.A."/>
            <person name="Graham I.A."/>
            <person name="Ye K."/>
        </authorList>
    </citation>
    <scope>NUCLEOTIDE SEQUENCE [LARGE SCALE GENOMIC DNA]</scope>
    <source>
        <strain evidence="3">cv. HN1</strain>
        <tissue evidence="2">Leaves</tissue>
    </source>
</reference>
<dbReference type="Gramene" id="RZC74140">
    <property type="protein sequence ID" value="RZC74140"/>
    <property type="gene ID" value="C5167_049619"/>
</dbReference>
<dbReference type="AlphaFoldDB" id="A0A4Y7KP71"/>
<keyword evidence="3" id="KW-1185">Reference proteome</keyword>
<evidence type="ECO:0000256" key="1">
    <source>
        <dbReference type="SAM" id="Phobius"/>
    </source>
</evidence>
<gene>
    <name evidence="2" type="ORF">C5167_049619</name>
</gene>
<keyword evidence="1" id="KW-0812">Transmembrane</keyword>
<accession>A0A4Y7KP71</accession>
<dbReference type="Proteomes" id="UP000316621">
    <property type="component" value="Chromosome 8"/>
</dbReference>
<organism evidence="2 3">
    <name type="scientific">Papaver somniferum</name>
    <name type="common">Opium poppy</name>
    <dbReference type="NCBI Taxonomy" id="3469"/>
    <lineage>
        <taxon>Eukaryota</taxon>
        <taxon>Viridiplantae</taxon>
        <taxon>Streptophyta</taxon>
        <taxon>Embryophyta</taxon>
        <taxon>Tracheophyta</taxon>
        <taxon>Spermatophyta</taxon>
        <taxon>Magnoliopsida</taxon>
        <taxon>Ranunculales</taxon>
        <taxon>Papaveraceae</taxon>
        <taxon>Papaveroideae</taxon>
        <taxon>Papaver</taxon>
    </lineage>
</organism>
<name>A0A4Y7KP71_PAPSO</name>
<keyword evidence="1" id="KW-1133">Transmembrane helix</keyword>
<sequence length="44" mass="5103">MEVAVKKTHLLWLQNLVCPFVVIYLAYTLSMCDNGCMWRTKGII</sequence>
<dbReference type="EMBL" id="CM010722">
    <property type="protein sequence ID" value="RZC74140.1"/>
    <property type="molecule type" value="Genomic_DNA"/>
</dbReference>
<evidence type="ECO:0000313" key="3">
    <source>
        <dbReference type="Proteomes" id="UP000316621"/>
    </source>
</evidence>
<protein>
    <submittedName>
        <fullName evidence="2">Uncharacterized protein</fullName>
    </submittedName>
</protein>
<evidence type="ECO:0000313" key="2">
    <source>
        <dbReference type="EMBL" id="RZC74140.1"/>
    </source>
</evidence>